<proteinExistence type="predicted"/>
<feature type="transmembrane region" description="Helical" evidence="1">
    <location>
        <begin position="30"/>
        <end position="49"/>
    </location>
</feature>
<gene>
    <name evidence="2" type="ORF">I7I53_11980</name>
</gene>
<sequence>MKHRAQTTLCSTFISTGTSGALCFNFSAGGSVPLVRSMFYIYLYFCAFYRLADKLFISPKAFFMFLGIFFCFVLHVSFVSALTIWFHVLVSWHVLGLLPYFI</sequence>
<evidence type="ECO:0000313" key="2">
    <source>
        <dbReference type="EMBL" id="QSS57707.1"/>
    </source>
</evidence>
<feature type="transmembrane region" description="Helical" evidence="1">
    <location>
        <begin position="61"/>
        <end position="78"/>
    </location>
</feature>
<keyword evidence="1" id="KW-0472">Membrane</keyword>
<dbReference type="VEuPathDB" id="FungiDB:I7I53_11980"/>
<dbReference type="Proteomes" id="UP000663419">
    <property type="component" value="Chromosome 6"/>
</dbReference>
<organism evidence="2 3">
    <name type="scientific">Ajellomyces capsulatus (strain H88)</name>
    <name type="common">Darling's disease fungus</name>
    <name type="synonym">Histoplasma capsulatum</name>
    <dbReference type="NCBI Taxonomy" id="544711"/>
    <lineage>
        <taxon>Eukaryota</taxon>
        <taxon>Fungi</taxon>
        <taxon>Dikarya</taxon>
        <taxon>Ascomycota</taxon>
        <taxon>Pezizomycotina</taxon>
        <taxon>Eurotiomycetes</taxon>
        <taxon>Eurotiomycetidae</taxon>
        <taxon>Onygenales</taxon>
        <taxon>Ajellomycetaceae</taxon>
        <taxon>Histoplasma</taxon>
    </lineage>
</organism>
<evidence type="ECO:0000256" key="1">
    <source>
        <dbReference type="SAM" id="Phobius"/>
    </source>
</evidence>
<keyword evidence="1" id="KW-0812">Transmembrane</keyword>
<name>A0A8A1M0J9_AJEC8</name>
<accession>A0A8A1M0J9</accession>
<protein>
    <submittedName>
        <fullName evidence="2">Ubiquitin-conjugating enzyme E2</fullName>
    </submittedName>
</protein>
<dbReference type="EMBL" id="CP069107">
    <property type="protein sequence ID" value="QSS57707.1"/>
    <property type="molecule type" value="Genomic_DNA"/>
</dbReference>
<reference evidence="2" key="1">
    <citation type="submission" date="2021-01" db="EMBL/GenBank/DDBJ databases">
        <title>Chromosome-level genome assembly of a human fungal pathogen reveals clustering of transcriptionally co-regulated genes.</title>
        <authorList>
            <person name="Voorhies M."/>
            <person name="Cohen S."/>
            <person name="Shea T.P."/>
            <person name="Petrus S."/>
            <person name="Munoz J.F."/>
            <person name="Poplawski S."/>
            <person name="Goldman W.E."/>
            <person name="Michael T."/>
            <person name="Cuomo C.A."/>
            <person name="Sil A."/>
            <person name="Beyhan S."/>
        </authorList>
    </citation>
    <scope>NUCLEOTIDE SEQUENCE</scope>
    <source>
        <strain evidence="2">H88</strain>
    </source>
</reference>
<dbReference type="AlphaFoldDB" id="A0A8A1M0J9"/>
<evidence type="ECO:0000313" key="3">
    <source>
        <dbReference type="Proteomes" id="UP000663419"/>
    </source>
</evidence>
<keyword evidence="1" id="KW-1133">Transmembrane helix</keyword>